<dbReference type="GO" id="GO:0004308">
    <property type="term" value="F:exo-alpha-sialidase activity"/>
    <property type="evidence" value="ECO:0007669"/>
    <property type="project" value="UniProtKB-EC"/>
</dbReference>
<name>A0AAD8Z1F4_9TELE</name>
<gene>
    <name evidence="11" type="ORF">P4O66_014037</name>
</gene>
<comment type="similarity">
    <text evidence="2">Belongs to the glycosyl hydrolase 33 family.</text>
</comment>
<evidence type="ECO:0000256" key="1">
    <source>
        <dbReference type="ARBA" id="ARBA00000427"/>
    </source>
</evidence>
<dbReference type="GO" id="GO:0006689">
    <property type="term" value="P:ganglioside catabolic process"/>
    <property type="evidence" value="ECO:0007669"/>
    <property type="project" value="TreeGrafter"/>
</dbReference>
<dbReference type="PANTHER" id="PTHR10628">
    <property type="entry name" value="SIALIDASE"/>
    <property type="match status" value="1"/>
</dbReference>
<dbReference type="InterPro" id="IPR036278">
    <property type="entry name" value="Sialidase_sf"/>
</dbReference>
<dbReference type="Proteomes" id="UP001239994">
    <property type="component" value="Unassembled WGS sequence"/>
</dbReference>
<keyword evidence="6" id="KW-0442">Lipid degradation</keyword>
<dbReference type="CDD" id="cd15482">
    <property type="entry name" value="Sialidase_non-viral"/>
    <property type="match status" value="1"/>
</dbReference>
<keyword evidence="9" id="KW-0326">Glycosidase</keyword>
<feature type="non-terminal residue" evidence="11">
    <location>
        <position position="1"/>
    </location>
</feature>
<proteinExistence type="inferred from homology"/>
<dbReference type="Gene3D" id="2.120.10.10">
    <property type="match status" value="1"/>
</dbReference>
<evidence type="ECO:0000256" key="6">
    <source>
        <dbReference type="ARBA" id="ARBA00022963"/>
    </source>
</evidence>
<dbReference type="Pfam" id="PF13088">
    <property type="entry name" value="BNR_2"/>
    <property type="match status" value="1"/>
</dbReference>
<dbReference type="SUPFAM" id="SSF50939">
    <property type="entry name" value="Sialidases"/>
    <property type="match status" value="1"/>
</dbReference>
<dbReference type="GO" id="GO:0005737">
    <property type="term" value="C:cytoplasm"/>
    <property type="evidence" value="ECO:0007669"/>
    <property type="project" value="TreeGrafter"/>
</dbReference>
<dbReference type="PANTHER" id="PTHR10628:SF22">
    <property type="entry name" value="SIALIDASE-4"/>
    <property type="match status" value="1"/>
</dbReference>
<dbReference type="InterPro" id="IPR011040">
    <property type="entry name" value="Sialidase"/>
</dbReference>
<evidence type="ECO:0000256" key="9">
    <source>
        <dbReference type="ARBA" id="ARBA00023295"/>
    </source>
</evidence>
<dbReference type="EC" id="3.2.1.18" evidence="3"/>
<protein>
    <recommendedName>
        <fullName evidence="3">exo-alpha-sialidase</fullName>
        <ecNumber evidence="3">3.2.1.18</ecNumber>
    </recommendedName>
</protein>
<evidence type="ECO:0000256" key="3">
    <source>
        <dbReference type="ARBA" id="ARBA00012733"/>
    </source>
</evidence>
<comment type="catalytic activity">
    <reaction evidence="1">
        <text>Hydrolysis of alpha-(2-&gt;3)-, alpha-(2-&gt;6)-, alpha-(2-&gt;8)- glycosidic linkages of terminal sialic acid residues in oligosaccharides, glycoproteins, glycolipids, colominic acid and synthetic substrates.</text>
        <dbReference type="EC" id="3.2.1.18"/>
    </reaction>
</comment>
<accession>A0AAD8Z1F4</accession>
<dbReference type="FunFam" id="2.120.10.10:FF:000002">
    <property type="entry name" value="Neuraminidase 3"/>
    <property type="match status" value="1"/>
</dbReference>
<organism evidence="11 12">
    <name type="scientific">Electrophorus voltai</name>
    <dbReference type="NCBI Taxonomy" id="2609070"/>
    <lineage>
        <taxon>Eukaryota</taxon>
        <taxon>Metazoa</taxon>
        <taxon>Chordata</taxon>
        <taxon>Craniata</taxon>
        <taxon>Vertebrata</taxon>
        <taxon>Euteleostomi</taxon>
        <taxon>Actinopterygii</taxon>
        <taxon>Neopterygii</taxon>
        <taxon>Teleostei</taxon>
        <taxon>Ostariophysi</taxon>
        <taxon>Gymnotiformes</taxon>
        <taxon>Gymnotoidei</taxon>
        <taxon>Gymnotidae</taxon>
        <taxon>Electrophorus</taxon>
    </lineage>
</organism>
<feature type="domain" description="Sialidase" evidence="10">
    <location>
        <begin position="114"/>
        <end position="418"/>
    </location>
</feature>
<evidence type="ECO:0000256" key="8">
    <source>
        <dbReference type="ARBA" id="ARBA00023277"/>
    </source>
</evidence>
<keyword evidence="8" id="KW-0119">Carbohydrate metabolism</keyword>
<evidence type="ECO:0000256" key="2">
    <source>
        <dbReference type="ARBA" id="ARBA00009348"/>
    </source>
</evidence>
<evidence type="ECO:0000313" key="11">
    <source>
        <dbReference type="EMBL" id="KAK1790634.1"/>
    </source>
</evidence>
<evidence type="ECO:0000256" key="4">
    <source>
        <dbReference type="ARBA" id="ARBA00022737"/>
    </source>
</evidence>
<sequence length="493" mass="54687">LSLCMVMASPSVLDPDALPPALDREGQAGKVRQHFVGPHPTSKALCLTMELWPRLPARTVLFQKEASGVTYRIPALVFLPWSSCFLAFCEERLSPADSHAHLLVLRKGTFYKNYVEWEDMRVLSTASLPGYRSMNPCPVYDAFTGTLFLFFIAVLGHTSEAHQLATGNNVTKLCCVSSNDHGETWSPVTDLTHKAIGDTIKEWATFALGPGHGIQLKSGRLLVPAYAYHIDCRNCFGKLCKTTAHSFCFRSDTHGRDWNLGRAVPSPECVECQLVSVDEEERASVLYCNARSALGYRVQALSFDGGATFEVGQLVPKLAETRYGCHGSMVSFPAPLPLPRSAPPHPRWETATVHTPPAASAASKTDLPTPTWVVYGHPTWQDARRDLGLHLSVRPRDPDSWTKPWVIYEGPSAYSDLACVEVQTAGAPPITAFACLFENGRKTAYEEISFCMFTLYDVMNNVRHSKGQSEGSLGAQKQKQRKRRRRFEFCRVC</sequence>
<dbReference type="GO" id="GO:0009313">
    <property type="term" value="P:oligosaccharide catabolic process"/>
    <property type="evidence" value="ECO:0007669"/>
    <property type="project" value="TreeGrafter"/>
</dbReference>
<evidence type="ECO:0000256" key="7">
    <source>
        <dbReference type="ARBA" id="ARBA00023098"/>
    </source>
</evidence>
<evidence type="ECO:0000256" key="5">
    <source>
        <dbReference type="ARBA" id="ARBA00022801"/>
    </source>
</evidence>
<dbReference type="AlphaFoldDB" id="A0AAD8Z1F4"/>
<comment type="caution">
    <text evidence="11">The sequence shown here is derived from an EMBL/GenBank/DDBJ whole genome shotgun (WGS) entry which is preliminary data.</text>
</comment>
<keyword evidence="12" id="KW-1185">Reference proteome</keyword>
<evidence type="ECO:0000313" key="12">
    <source>
        <dbReference type="Proteomes" id="UP001239994"/>
    </source>
</evidence>
<keyword evidence="7" id="KW-0443">Lipid metabolism</keyword>
<evidence type="ECO:0000259" key="10">
    <source>
        <dbReference type="Pfam" id="PF13088"/>
    </source>
</evidence>
<dbReference type="GO" id="GO:0016020">
    <property type="term" value="C:membrane"/>
    <property type="evidence" value="ECO:0007669"/>
    <property type="project" value="TreeGrafter"/>
</dbReference>
<keyword evidence="5" id="KW-0378">Hydrolase</keyword>
<dbReference type="EMBL" id="JAROKS010000021">
    <property type="protein sequence ID" value="KAK1790634.1"/>
    <property type="molecule type" value="Genomic_DNA"/>
</dbReference>
<keyword evidence="4" id="KW-0677">Repeat</keyword>
<reference evidence="11" key="1">
    <citation type="submission" date="2023-03" db="EMBL/GenBank/DDBJ databases">
        <title>Electrophorus voltai genome.</title>
        <authorList>
            <person name="Bian C."/>
        </authorList>
    </citation>
    <scope>NUCLEOTIDE SEQUENCE</scope>
    <source>
        <strain evidence="11">CB-2022</strain>
        <tissue evidence="11">Muscle</tissue>
    </source>
</reference>
<dbReference type="InterPro" id="IPR026856">
    <property type="entry name" value="Sialidase_fam"/>
</dbReference>